<dbReference type="Pfam" id="PF20066">
    <property type="entry name" value="Glyoxalase_8"/>
    <property type="match status" value="1"/>
</dbReference>
<dbReference type="EMBL" id="UZWD01000038">
    <property type="protein sequence ID" value="VDS06098.1"/>
    <property type="molecule type" value="Genomic_DNA"/>
</dbReference>
<reference evidence="2 3" key="1">
    <citation type="submission" date="2018-12" db="EMBL/GenBank/DDBJ databases">
        <authorList>
            <person name="Criscuolo A."/>
        </authorList>
    </citation>
    <scope>NUCLEOTIDE SEQUENCE [LARGE SCALE GENOMIC DNA]</scope>
    <source>
        <strain evidence="2">ACIP1116281</strain>
    </source>
</reference>
<feature type="domain" description="Glyoxalase-related protein" evidence="1">
    <location>
        <begin position="3"/>
        <end position="52"/>
    </location>
</feature>
<evidence type="ECO:0000259" key="1">
    <source>
        <dbReference type="Pfam" id="PF20066"/>
    </source>
</evidence>
<sequence>MHSFMDAKLMAKLLRQGLAERNVSLSHSDCLELVARQFGLANWNILSARIDLAEADMRPLAMPEGWLDASVNRDGYFRMGLDPDRPGCAMIQSTPVAYHARDAQFGSMAQIISAEPYREAAVRVACELSCRDLDGGVTMWMRIDDAQGRKLRFENLLDRPGIAARGSEDWKGFAITLDVPATAESIYFGFLLTGRGTGWARNFTVGAAEATEALKRRRPYRFDRPTNLGFGQ</sequence>
<evidence type="ECO:0000313" key="3">
    <source>
        <dbReference type="Proteomes" id="UP000268844"/>
    </source>
</evidence>
<accession>A0A3S4D7A2</accession>
<name>A0A3S4D7A2_9HYPH</name>
<protein>
    <recommendedName>
        <fullName evidence="1">Glyoxalase-related protein domain-containing protein</fullName>
    </recommendedName>
</protein>
<dbReference type="AlphaFoldDB" id="A0A3S4D7A2"/>
<organism evidence="2 3">
    <name type="scientific">Devosia equisanguinis</name>
    <dbReference type="NCBI Taxonomy" id="2490941"/>
    <lineage>
        <taxon>Bacteria</taxon>
        <taxon>Pseudomonadati</taxon>
        <taxon>Pseudomonadota</taxon>
        <taxon>Alphaproteobacteria</taxon>
        <taxon>Hyphomicrobiales</taxon>
        <taxon>Devosiaceae</taxon>
        <taxon>Devosia</taxon>
    </lineage>
</organism>
<dbReference type="Gene3D" id="2.60.120.260">
    <property type="entry name" value="Galactose-binding domain-like"/>
    <property type="match status" value="1"/>
</dbReference>
<dbReference type="Proteomes" id="UP000268844">
    <property type="component" value="Unassembled WGS sequence"/>
</dbReference>
<dbReference type="InterPro" id="IPR045517">
    <property type="entry name" value="Glyoxalase_8"/>
</dbReference>
<evidence type="ECO:0000313" key="2">
    <source>
        <dbReference type="EMBL" id="VDS06098.1"/>
    </source>
</evidence>
<gene>
    <name evidence="2" type="ORF">DEVEQU_03247</name>
</gene>
<keyword evidence="3" id="KW-1185">Reference proteome</keyword>
<proteinExistence type="predicted"/>
<dbReference type="OrthoDB" id="9803104at2"/>